<feature type="transmembrane region" description="Helical" evidence="9">
    <location>
        <begin position="315"/>
        <end position="340"/>
    </location>
</feature>
<evidence type="ECO:0000256" key="1">
    <source>
        <dbReference type="ARBA" id="ARBA00004141"/>
    </source>
</evidence>
<evidence type="ECO:0000256" key="7">
    <source>
        <dbReference type="ARBA" id="ARBA00023136"/>
    </source>
</evidence>
<dbReference type="Pfam" id="PF00571">
    <property type="entry name" value="CBS"/>
    <property type="match status" value="2"/>
</dbReference>
<dbReference type="KEGG" id="ahel:Q31a_54050"/>
<dbReference type="InterPro" id="IPR006668">
    <property type="entry name" value="Mg_transptr_MgtE_intracell_dom"/>
</dbReference>
<accession>A0A518GEJ9</accession>
<sequence>MINTLFLPELREMLVEDNTSGLREFCTALHPARTAEFMEGLESSEAWRVLQHADRKLRAEIFSYFDYDRQLEMLERENERQVADLITHVPADDACDLLSELPDSRVEQVLALVPAPDRRDIRRLQTFAEGTAGSIMTTEAACLDERLTVREALEQLSRQAEHVETIYYIYVVDETNHLRGVVSTRMLVSSFGKQQTTLAELMDTDILTVQASDDQQDVANIVAKYDLLAIPVVDAQRHMLGIITHDDVIDVVLEEAAEDVQRIAAVEPLKDSYARTPILTLTWKRGMWLGILFFAGLLTALALRSYETEFESFAWLVWFIPLIIGSGGNSGAQSSTLIIAAMATGDVKVSDWMKIIYREVATGVLLGIFLGVLGLIPAMYLAPTWQAGCIVPITVFFVVICGTFSGSILPLLFQRLGWDPALMSNPFVAGINDLLGIVVYVNIARLILGPV</sequence>
<dbReference type="RefSeq" id="WP_145083778.1">
    <property type="nucleotide sequence ID" value="NZ_CP036298.1"/>
</dbReference>
<dbReference type="PROSITE" id="PS51371">
    <property type="entry name" value="CBS"/>
    <property type="match status" value="2"/>
</dbReference>
<comment type="subunit">
    <text evidence="9">Homodimer.</text>
</comment>
<keyword evidence="7 9" id="KW-0472">Membrane</keyword>
<evidence type="ECO:0000256" key="2">
    <source>
        <dbReference type="ARBA" id="ARBA00009749"/>
    </source>
</evidence>
<comment type="subcellular location">
    <subcellularLocation>
        <location evidence="9">Cell membrane</location>
        <topology evidence="9">Multi-pass membrane protein</topology>
    </subcellularLocation>
    <subcellularLocation>
        <location evidence="1">Membrane</location>
        <topology evidence="1">Multi-pass membrane protein</topology>
    </subcellularLocation>
</comment>
<reference evidence="11 12" key="1">
    <citation type="submission" date="2019-02" db="EMBL/GenBank/DDBJ databases">
        <title>Deep-cultivation of Planctomycetes and their phenomic and genomic characterization uncovers novel biology.</title>
        <authorList>
            <person name="Wiegand S."/>
            <person name="Jogler M."/>
            <person name="Boedeker C."/>
            <person name="Pinto D."/>
            <person name="Vollmers J."/>
            <person name="Rivas-Marin E."/>
            <person name="Kohn T."/>
            <person name="Peeters S.H."/>
            <person name="Heuer A."/>
            <person name="Rast P."/>
            <person name="Oberbeckmann S."/>
            <person name="Bunk B."/>
            <person name="Jeske O."/>
            <person name="Meyerdierks A."/>
            <person name="Storesund J.E."/>
            <person name="Kallscheuer N."/>
            <person name="Luecker S."/>
            <person name="Lage O.M."/>
            <person name="Pohl T."/>
            <person name="Merkel B.J."/>
            <person name="Hornburger P."/>
            <person name="Mueller R.-W."/>
            <person name="Bruemmer F."/>
            <person name="Labrenz M."/>
            <person name="Spormann A.M."/>
            <person name="Op den Camp H."/>
            <person name="Overmann J."/>
            <person name="Amann R."/>
            <person name="Jetten M.S.M."/>
            <person name="Mascher T."/>
            <person name="Medema M.H."/>
            <person name="Devos D.P."/>
            <person name="Kaster A.-K."/>
            <person name="Ovreas L."/>
            <person name="Rohde M."/>
            <person name="Galperin M.Y."/>
            <person name="Jogler C."/>
        </authorList>
    </citation>
    <scope>NUCLEOTIDE SEQUENCE [LARGE SCALE GENOMIC DNA]</scope>
    <source>
        <strain evidence="11 12">Q31a</strain>
    </source>
</reference>
<keyword evidence="8" id="KW-0129">CBS domain</keyword>
<comment type="function">
    <text evidence="9">Acts as a magnesium transporter.</text>
</comment>
<keyword evidence="12" id="KW-1185">Reference proteome</keyword>
<evidence type="ECO:0000256" key="4">
    <source>
        <dbReference type="ARBA" id="ARBA00022692"/>
    </source>
</evidence>
<feature type="domain" description="CBS" evidence="10">
    <location>
        <begin position="202"/>
        <end position="258"/>
    </location>
</feature>
<evidence type="ECO:0000256" key="6">
    <source>
        <dbReference type="ARBA" id="ARBA00022989"/>
    </source>
</evidence>
<feature type="transmembrane region" description="Helical" evidence="9">
    <location>
        <begin position="389"/>
        <end position="413"/>
    </location>
</feature>
<keyword evidence="9" id="KW-0479">Metal-binding</keyword>
<dbReference type="Gene3D" id="1.25.60.10">
    <property type="entry name" value="MgtE N-terminal domain-like"/>
    <property type="match status" value="1"/>
</dbReference>
<protein>
    <recommendedName>
        <fullName evidence="9">Magnesium transporter MgtE</fullName>
    </recommendedName>
</protein>
<feature type="domain" description="CBS" evidence="10">
    <location>
        <begin position="136"/>
        <end position="197"/>
    </location>
</feature>
<dbReference type="Pfam" id="PF01769">
    <property type="entry name" value="MgtE"/>
    <property type="match status" value="1"/>
</dbReference>
<keyword evidence="6 9" id="KW-1133">Transmembrane helix</keyword>
<gene>
    <name evidence="11" type="ORF">Q31a_54050</name>
</gene>
<dbReference type="InterPro" id="IPR000644">
    <property type="entry name" value="CBS_dom"/>
</dbReference>
<evidence type="ECO:0000256" key="8">
    <source>
        <dbReference type="PROSITE-ProRule" id="PRU00703"/>
    </source>
</evidence>
<feature type="transmembrane region" description="Helical" evidence="9">
    <location>
        <begin position="425"/>
        <end position="448"/>
    </location>
</feature>
<dbReference type="GO" id="GO:0005886">
    <property type="term" value="C:plasma membrane"/>
    <property type="evidence" value="ECO:0007669"/>
    <property type="project" value="UniProtKB-SubCell"/>
</dbReference>
<feature type="transmembrane region" description="Helical" evidence="9">
    <location>
        <begin position="360"/>
        <end position="382"/>
    </location>
</feature>
<keyword evidence="3 9" id="KW-0813">Transport</keyword>
<dbReference type="PANTHER" id="PTHR43773">
    <property type="entry name" value="MAGNESIUM TRANSPORTER MGTE"/>
    <property type="match status" value="1"/>
</dbReference>
<dbReference type="SUPFAM" id="SSF54631">
    <property type="entry name" value="CBS-domain pair"/>
    <property type="match status" value="1"/>
</dbReference>
<evidence type="ECO:0000256" key="3">
    <source>
        <dbReference type="ARBA" id="ARBA00022448"/>
    </source>
</evidence>
<name>A0A518GEJ9_9BACT</name>
<dbReference type="InterPro" id="IPR036739">
    <property type="entry name" value="SLC41_membr_dom_sf"/>
</dbReference>
<dbReference type="InterPro" id="IPR006669">
    <property type="entry name" value="MgtE_transporter"/>
</dbReference>
<dbReference type="AlphaFoldDB" id="A0A518GEJ9"/>
<dbReference type="Gene3D" id="1.10.357.20">
    <property type="entry name" value="SLC41 divalent cation transporters, integral membrane domain"/>
    <property type="match status" value="1"/>
</dbReference>
<dbReference type="NCBIfam" id="TIGR00400">
    <property type="entry name" value="mgtE"/>
    <property type="match status" value="1"/>
</dbReference>
<dbReference type="Gene3D" id="3.10.580.10">
    <property type="entry name" value="CBS-domain"/>
    <property type="match status" value="1"/>
</dbReference>
<dbReference type="PANTHER" id="PTHR43773:SF1">
    <property type="entry name" value="MAGNESIUM TRANSPORTER MGTE"/>
    <property type="match status" value="1"/>
</dbReference>
<dbReference type="InterPro" id="IPR038076">
    <property type="entry name" value="MgtE_N_sf"/>
</dbReference>
<evidence type="ECO:0000256" key="5">
    <source>
        <dbReference type="ARBA" id="ARBA00022842"/>
    </source>
</evidence>
<dbReference type="SUPFAM" id="SSF158791">
    <property type="entry name" value="MgtE N-terminal domain-like"/>
    <property type="match status" value="1"/>
</dbReference>
<dbReference type="Pfam" id="PF03448">
    <property type="entry name" value="MgtE_N"/>
    <property type="match status" value="1"/>
</dbReference>
<comment type="similarity">
    <text evidence="2 9">Belongs to the SLC41A transporter family.</text>
</comment>
<keyword evidence="4 9" id="KW-0812">Transmembrane</keyword>
<dbReference type="CDD" id="cd04606">
    <property type="entry name" value="CBS_pair_Mg_transporter"/>
    <property type="match status" value="1"/>
</dbReference>
<evidence type="ECO:0000313" key="12">
    <source>
        <dbReference type="Proteomes" id="UP000318017"/>
    </source>
</evidence>
<keyword evidence="9" id="KW-1003">Cell membrane</keyword>
<dbReference type="SUPFAM" id="SSF161093">
    <property type="entry name" value="MgtE membrane domain-like"/>
    <property type="match status" value="1"/>
</dbReference>
<keyword evidence="5 9" id="KW-0460">Magnesium</keyword>
<evidence type="ECO:0000313" key="11">
    <source>
        <dbReference type="EMBL" id="QDV27024.1"/>
    </source>
</evidence>
<evidence type="ECO:0000256" key="9">
    <source>
        <dbReference type="RuleBase" id="RU362011"/>
    </source>
</evidence>
<dbReference type="EMBL" id="CP036298">
    <property type="protein sequence ID" value="QDV27024.1"/>
    <property type="molecule type" value="Genomic_DNA"/>
</dbReference>
<feature type="transmembrane region" description="Helical" evidence="9">
    <location>
        <begin position="286"/>
        <end position="303"/>
    </location>
</feature>
<dbReference type="InterPro" id="IPR006667">
    <property type="entry name" value="SLC41_membr_dom"/>
</dbReference>
<dbReference type="GO" id="GO:0046872">
    <property type="term" value="F:metal ion binding"/>
    <property type="evidence" value="ECO:0007669"/>
    <property type="project" value="UniProtKB-KW"/>
</dbReference>
<dbReference type="SMART" id="SM00924">
    <property type="entry name" value="MgtE_N"/>
    <property type="match status" value="1"/>
</dbReference>
<dbReference type="OrthoDB" id="9790355at2"/>
<organism evidence="11 12">
    <name type="scientific">Aureliella helgolandensis</name>
    <dbReference type="NCBI Taxonomy" id="2527968"/>
    <lineage>
        <taxon>Bacteria</taxon>
        <taxon>Pseudomonadati</taxon>
        <taxon>Planctomycetota</taxon>
        <taxon>Planctomycetia</taxon>
        <taxon>Pirellulales</taxon>
        <taxon>Pirellulaceae</taxon>
        <taxon>Aureliella</taxon>
    </lineage>
</organism>
<dbReference type="Proteomes" id="UP000318017">
    <property type="component" value="Chromosome"/>
</dbReference>
<dbReference type="InterPro" id="IPR046342">
    <property type="entry name" value="CBS_dom_sf"/>
</dbReference>
<dbReference type="SMART" id="SM00116">
    <property type="entry name" value="CBS"/>
    <property type="match status" value="2"/>
</dbReference>
<evidence type="ECO:0000259" key="10">
    <source>
        <dbReference type="PROSITE" id="PS51371"/>
    </source>
</evidence>
<proteinExistence type="inferred from homology"/>
<dbReference type="GO" id="GO:0015095">
    <property type="term" value="F:magnesium ion transmembrane transporter activity"/>
    <property type="evidence" value="ECO:0007669"/>
    <property type="project" value="UniProtKB-UniRule"/>
</dbReference>